<dbReference type="InterPro" id="IPR026983">
    <property type="entry name" value="DHC"/>
</dbReference>
<dbReference type="GO" id="GO:0005524">
    <property type="term" value="F:ATP binding"/>
    <property type="evidence" value="ECO:0007669"/>
    <property type="project" value="InterPro"/>
</dbReference>
<dbReference type="InterPro" id="IPR035699">
    <property type="entry name" value="AAA_6"/>
</dbReference>
<sequence length="220" mass="25455">MQSTLRQLIAEAVVTYEEKPREQWIFDYPAQIALTCTQIWWTTEVGIAFSRLEEGYENAIKDYNKKQINQLNTLITLLIGNLSPGDRMKIMTICTIDVHARDVIAKMILAKVESSQAFTWQSQLRHRWDEEKRHCFANICDAQLQYSYEYLGNTPRLVITPLTDRYKLTLTNLSLAQPDLSGPKDNMPIPCVLQLLYHPDPVPPLNHGRSSCWSCRNRKN</sequence>
<accession>A0A8C6XTX5</accession>
<organism evidence="2 3">
    <name type="scientific">Naja naja</name>
    <name type="common">Indian cobra</name>
    <dbReference type="NCBI Taxonomy" id="35670"/>
    <lineage>
        <taxon>Eukaryota</taxon>
        <taxon>Metazoa</taxon>
        <taxon>Chordata</taxon>
        <taxon>Craniata</taxon>
        <taxon>Vertebrata</taxon>
        <taxon>Euteleostomi</taxon>
        <taxon>Lepidosauria</taxon>
        <taxon>Squamata</taxon>
        <taxon>Bifurcata</taxon>
        <taxon>Unidentata</taxon>
        <taxon>Episquamata</taxon>
        <taxon>Toxicofera</taxon>
        <taxon>Serpentes</taxon>
        <taxon>Colubroidea</taxon>
        <taxon>Elapidae</taxon>
        <taxon>Elapinae</taxon>
        <taxon>Naja</taxon>
    </lineage>
</organism>
<proteinExistence type="predicted"/>
<dbReference type="Pfam" id="PF12774">
    <property type="entry name" value="AAA_6"/>
    <property type="match status" value="1"/>
</dbReference>
<dbReference type="GO" id="GO:0051959">
    <property type="term" value="F:dynein light intermediate chain binding"/>
    <property type="evidence" value="ECO:0007669"/>
    <property type="project" value="InterPro"/>
</dbReference>
<dbReference type="GO" id="GO:0030286">
    <property type="term" value="C:dynein complex"/>
    <property type="evidence" value="ECO:0007669"/>
    <property type="project" value="InterPro"/>
</dbReference>
<name>A0A8C6XTX5_NAJNA</name>
<dbReference type="OrthoDB" id="10251809at2759"/>
<reference evidence="2" key="2">
    <citation type="submission" date="2025-09" db="UniProtKB">
        <authorList>
            <consortium name="Ensembl"/>
        </authorList>
    </citation>
    <scope>IDENTIFICATION</scope>
</reference>
<dbReference type="PANTHER" id="PTHR45703:SF4">
    <property type="entry name" value="DYNEIN AXONEMAL HEAVY CHAIN 17"/>
    <property type="match status" value="1"/>
</dbReference>
<feature type="domain" description="Dynein heavy chain hydrolytic ATP-binding dynein motor region" evidence="1">
    <location>
        <begin position="146"/>
        <end position="172"/>
    </location>
</feature>
<dbReference type="FunFam" id="1.20.58.1120:FF:000002">
    <property type="entry name" value="Dynein heavy chain 9, axonemal"/>
    <property type="match status" value="1"/>
</dbReference>
<keyword evidence="3" id="KW-1185">Reference proteome</keyword>
<dbReference type="Gene3D" id="1.20.58.1120">
    <property type="match status" value="1"/>
</dbReference>
<evidence type="ECO:0000313" key="2">
    <source>
        <dbReference type="Ensembl" id="ENSNNAP00000019730.1"/>
    </source>
</evidence>
<dbReference type="GO" id="GO:0007018">
    <property type="term" value="P:microtubule-based movement"/>
    <property type="evidence" value="ECO:0007669"/>
    <property type="project" value="InterPro"/>
</dbReference>
<dbReference type="GO" id="GO:0045505">
    <property type="term" value="F:dynein intermediate chain binding"/>
    <property type="evidence" value="ECO:0007669"/>
    <property type="project" value="InterPro"/>
</dbReference>
<dbReference type="AlphaFoldDB" id="A0A8C6XTX5"/>
<dbReference type="Ensembl" id="ENSNNAT00000020709.1">
    <property type="protein sequence ID" value="ENSNNAP00000019730.1"/>
    <property type="gene ID" value="ENSNNAG00000013141.1"/>
</dbReference>
<dbReference type="Proteomes" id="UP000694559">
    <property type="component" value="Unplaced"/>
</dbReference>
<dbReference type="OMA" id="PREQWAF"/>
<reference evidence="2" key="1">
    <citation type="submission" date="2025-08" db="UniProtKB">
        <authorList>
            <consortium name="Ensembl"/>
        </authorList>
    </citation>
    <scope>IDENTIFICATION</scope>
</reference>
<dbReference type="PANTHER" id="PTHR45703">
    <property type="entry name" value="DYNEIN HEAVY CHAIN"/>
    <property type="match status" value="1"/>
</dbReference>
<evidence type="ECO:0000313" key="3">
    <source>
        <dbReference type="Proteomes" id="UP000694559"/>
    </source>
</evidence>
<dbReference type="GeneTree" id="ENSGT00940000154076"/>
<evidence type="ECO:0000259" key="1">
    <source>
        <dbReference type="Pfam" id="PF12774"/>
    </source>
</evidence>
<protein>
    <recommendedName>
        <fullName evidence="1">Dynein heavy chain hydrolytic ATP-binding dynein motor region domain-containing protein</fullName>
    </recommendedName>
</protein>